<evidence type="ECO:0000256" key="2">
    <source>
        <dbReference type="SAM" id="SignalP"/>
    </source>
</evidence>
<reference evidence="3 4" key="1">
    <citation type="submission" date="2020-08" db="EMBL/GenBank/DDBJ databases">
        <title>Bridging the membrane lipid divide: bacteria of the FCB group superphylum have the potential to synthesize archaeal ether lipids.</title>
        <authorList>
            <person name="Villanueva L."/>
            <person name="Von Meijenfeldt F.A.B."/>
            <person name="Westbye A.B."/>
            <person name="Yadav S."/>
            <person name="Hopmans E.C."/>
            <person name="Dutilh B.E."/>
            <person name="Sinninghe Damste J.S."/>
        </authorList>
    </citation>
    <scope>NUCLEOTIDE SEQUENCE [LARGE SCALE GENOMIC DNA]</scope>
    <source>
        <strain evidence="3">NIOZ-UU17</strain>
    </source>
</reference>
<accession>A0A8J6NWI8</accession>
<feature type="transmembrane region" description="Helical" evidence="1">
    <location>
        <begin position="52"/>
        <end position="73"/>
    </location>
</feature>
<dbReference type="EMBL" id="JACNIG010000115">
    <property type="protein sequence ID" value="MBC8431125.1"/>
    <property type="molecule type" value="Genomic_DNA"/>
</dbReference>
<keyword evidence="1" id="KW-0812">Transmembrane</keyword>
<dbReference type="Proteomes" id="UP000605201">
    <property type="component" value="Unassembled WGS sequence"/>
</dbReference>
<keyword evidence="1" id="KW-1133">Transmembrane helix</keyword>
<keyword evidence="1" id="KW-0472">Membrane</keyword>
<name>A0A8J6NWI8_9BACT</name>
<dbReference type="AlphaFoldDB" id="A0A8J6NWI8"/>
<organism evidence="3 4">
    <name type="scientific">Candidatus Desulfatibia vada</name>
    <dbReference type="NCBI Taxonomy" id="2841696"/>
    <lineage>
        <taxon>Bacteria</taxon>
        <taxon>Pseudomonadati</taxon>
        <taxon>Thermodesulfobacteriota</taxon>
        <taxon>Desulfobacteria</taxon>
        <taxon>Desulfobacterales</taxon>
        <taxon>Desulfobacterales incertae sedis</taxon>
        <taxon>Candidatus Desulfatibia</taxon>
    </lineage>
</organism>
<evidence type="ECO:0000313" key="3">
    <source>
        <dbReference type="EMBL" id="MBC8431125.1"/>
    </source>
</evidence>
<feature type="signal peptide" evidence="2">
    <location>
        <begin position="1"/>
        <end position="28"/>
    </location>
</feature>
<keyword evidence="2" id="KW-0732">Signal</keyword>
<protein>
    <recommendedName>
        <fullName evidence="5">Multidrug transporter</fullName>
    </recommendedName>
</protein>
<sequence>MRKITKRSITFFLIAALIFVPFVTTAVAADQTQDDEISAGAMTVDLLLVRPVGIVSVVFGTAVFIVSLPFSALGGNAGNAAKKLVAAPFNYTFTRKLGHFEEQKRGGY</sequence>
<gene>
    <name evidence="3" type="ORF">H8D96_04325</name>
</gene>
<evidence type="ECO:0000313" key="4">
    <source>
        <dbReference type="Proteomes" id="UP000605201"/>
    </source>
</evidence>
<evidence type="ECO:0008006" key="5">
    <source>
        <dbReference type="Google" id="ProtNLM"/>
    </source>
</evidence>
<comment type="caution">
    <text evidence="3">The sequence shown here is derived from an EMBL/GenBank/DDBJ whole genome shotgun (WGS) entry which is preliminary data.</text>
</comment>
<feature type="chain" id="PRO_5035198020" description="Multidrug transporter" evidence="2">
    <location>
        <begin position="29"/>
        <end position="108"/>
    </location>
</feature>
<proteinExistence type="predicted"/>
<evidence type="ECO:0000256" key="1">
    <source>
        <dbReference type="SAM" id="Phobius"/>
    </source>
</evidence>